<feature type="compositionally biased region" description="Basic and acidic residues" evidence="4">
    <location>
        <begin position="125"/>
        <end position="137"/>
    </location>
</feature>
<dbReference type="PROSITE" id="PS51930">
    <property type="entry name" value="BMC_2"/>
    <property type="match status" value="1"/>
</dbReference>
<evidence type="ECO:0000256" key="3">
    <source>
        <dbReference type="PROSITE-ProRule" id="PRU01278"/>
    </source>
</evidence>
<proteinExistence type="inferred from homology"/>
<comment type="subcellular location">
    <subcellularLocation>
        <location evidence="1">Bacterial microcompartment</location>
    </subcellularLocation>
</comment>
<dbReference type="EMBL" id="LT618793">
    <property type="protein sequence ID" value="SCQ79189.1"/>
    <property type="molecule type" value="Genomic_DNA"/>
</dbReference>
<dbReference type="Pfam" id="PF00936">
    <property type="entry name" value="BMC"/>
    <property type="match status" value="1"/>
</dbReference>
<dbReference type="OMA" id="IAGMIAN"/>
<keyword evidence="2" id="KW-1283">Bacterial microcompartment</keyword>
<organism evidence="5 6">
    <name type="scientific">Propionibacterium freudenreichii</name>
    <dbReference type="NCBI Taxonomy" id="1744"/>
    <lineage>
        <taxon>Bacteria</taxon>
        <taxon>Bacillati</taxon>
        <taxon>Actinomycetota</taxon>
        <taxon>Actinomycetes</taxon>
        <taxon>Propionibacteriales</taxon>
        <taxon>Propionibacteriaceae</taxon>
        <taxon>Propionibacterium</taxon>
    </lineage>
</organism>
<dbReference type="PANTHER" id="PTHR33941:SF11">
    <property type="entry name" value="BACTERIAL MICROCOMPARTMENT SHELL PROTEIN PDUJ"/>
    <property type="match status" value="1"/>
</dbReference>
<dbReference type="GeneID" id="61222407"/>
<evidence type="ECO:0000313" key="6">
    <source>
        <dbReference type="Proteomes" id="UP000250080"/>
    </source>
</evidence>
<dbReference type="Proteomes" id="UP000250080">
    <property type="component" value="Chromosome I"/>
</dbReference>
<dbReference type="RefSeq" id="WP_013160815.1">
    <property type="nucleotide sequence ID" value="NZ_CCYN01000005.1"/>
</dbReference>
<gene>
    <name evidence="5" type="ORF">PFR_JS23_1320</name>
</gene>
<name>A0A0A8R751_9ACTN</name>
<evidence type="ECO:0000313" key="5">
    <source>
        <dbReference type="EMBL" id="SCQ79189.1"/>
    </source>
</evidence>
<reference evidence="5 6" key="1">
    <citation type="submission" date="2016-09" db="EMBL/GenBank/DDBJ databases">
        <authorList>
            <person name="Laine KS P."/>
        </authorList>
    </citation>
    <scope>NUCLEOTIDE SEQUENCE [LARGE SCALE GENOMIC DNA]</scope>
    <source>
        <strain evidence="5">PFRJS-23</strain>
    </source>
</reference>
<dbReference type="InterPro" id="IPR000249">
    <property type="entry name" value="BMC_dom"/>
</dbReference>
<dbReference type="InterPro" id="IPR037233">
    <property type="entry name" value="CcmK-like_sf"/>
</dbReference>
<dbReference type="SMART" id="SM00877">
    <property type="entry name" value="BMC"/>
    <property type="match status" value="1"/>
</dbReference>
<dbReference type="GO" id="GO:0031469">
    <property type="term" value="C:bacterial microcompartment"/>
    <property type="evidence" value="ECO:0007669"/>
    <property type="project" value="UniProtKB-SubCell"/>
</dbReference>
<feature type="region of interest" description="Disordered" evidence="4">
    <location>
        <begin position="101"/>
        <end position="205"/>
    </location>
</feature>
<dbReference type="OrthoDB" id="3732647at2"/>
<evidence type="ECO:0000256" key="1">
    <source>
        <dbReference type="ARBA" id="ARBA00024322"/>
    </source>
</evidence>
<dbReference type="CDD" id="cd07045">
    <property type="entry name" value="BMC_CcmK_like"/>
    <property type="match status" value="1"/>
</dbReference>
<dbReference type="Gene3D" id="3.30.70.1710">
    <property type="match status" value="1"/>
</dbReference>
<dbReference type="InterPro" id="IPR044872">
    <property type="entry name" value="CcmK/CsoS1_BMC"/>
</dbReference>
<feature type="compositionally biased region" description="Pro residues" evidence="4">
    <location>
        <begin position="144"/>
        <end position="154"/>
    </location>
</feature>
<dbReference type="PANTHER" id="PTHR33941">
    <property type="entry name" value="PROPANEDIOL UTILIZATION PROTEIN PDUA"/>
    <property type="match status" value="1"/>
</dbReference>
<dbReference type="PROSITE" id="PS51931">
    <property type="entry name" value="BMC_CP"/>
    <property type="match status" value="1"/>
</dbReference>
<dbReference type="InterPro" id="IPR050575">
    <property type="entry name" value="BMC_shell"/>
</dbReference>
<dbReference type="SUPFAM" id="SSF143414">
    <property type="entry name" value="CcmK-like"/>
    <property type="match status" value="1"/>
</dbReference>
<protein>
    <submittedName>
        <fullName evidence="5">Propanediol utilization protein PduK</fullName>
    </submittedName>
</protein>
<sequence length="205" mass="20400">MQLTQALGTIEVLGLPAAITAADVACKAADVRLVGYETTDGMGMVTVKITGQVSAVQSAIAAARAAASQITSVFAESVIPRPNDQIDPVVLTPVTVGLGASPAARPGGGTSPEAATPEQMAAAERALDPADPPRDAEPAAPTTDPAPAPDPAPAGPVADDPAATAPAVPSQPKISPSQERPDKGTAGPSRNRRKAPQAGREAGKK</sequence>
<accession>A0A0A8R751</accession>
<evidence type="ECO:0000256" key="2">
    <source>
        <dbReference type="ARBA" id="ARBA00024446"/>
    </source>
</evidence>
<feature type="compositionally biased region" description="Low complexity" evidence="4">
    <location>
        <begin position="155"/>
        <end position="168"/>
    </location>
</feature>
<comment type="similarity">
    <text evidence="3">Belongs to the bacterial microcompartments protein family.</text>
</comment>
<dbReference type="AlphaFoldDB" id="A0A0A8R751"/>
<evidence type="ECO:0000256" key="4">
    <source>
        <dbReference type="SAM" id="MobiDB-lite"/>
    </source>
</evidence>
<dbReference type="InterPro" id="IPR044870">
    <property type="entry name" value="BMC_CP"/>
</dbReference>